<dbReference type="PANTHER" id="PTHR23028">
    <property type="entry name" value="ACETYLTRANSFERASE"/>
    <property type="match status" value="1"/>
</dbReference>
<keyword evidence="2" id="KW-1133">Transmembrane helix</keyword>
<evidence type="ECO:0000313" key="4">
    <source>
        <dbReference type="EMBL" id="MDQ0371353.1"/>
    </source>
</evidence>
<feature type="transmembrane region" description="Helical" evidence="2">
    <location>
        <begin position="167"/>
        <end position="190"/>
    </location>
</feature>
<evidence type="ECO:0000256" key="2">
    <source>
        <dbReference type="SAM" id="Phobius"/>
    </source>
</evidence>
<feature type="transmembrane region" description="Helical" evidence="2">
    <location>
        <begin position="254"/>
        <end position="275"/>
    </location>
</feature>
<dbReference type="InterPro" id="IPR050879">
    <property type="entry name" value="Acyltransferase_3"/>
</dbReference>
<accession>A0AAE3W7E0</accession>
<feature type="transmembrane region" description="Helical" evidence="2">
    <location>
        <begin position="225"/>
        <end position="242"/>
    </location>
</feature>
<dbReference type="InterPro" id="IPR002656">
    <property type="entry name" value="Acyl_transf_3_dom"/>
</dbReference>
<keyword evidence="5" id="KW-1185">Reference proteome</keyword>
<keyword evidence="2" id="KW-0472">Membrane</keyword>
<feature type="transmembrane region" description="Helical" evidence="2">
    <location>
        <begin position="139"/>
        <end position="160"/>
    </location>
</feature>
<feature type="compositionally biased region" description="Pro residues" evidence="1">
    <location>
        <begin position="394"/>
        <end position="409"/>
    </location>
</feature>
<dbReference type="AlphaFoldDB" id="A0AAE3W7E0"/>
<feature type="compositionally biased region" description="Gly residues" evidence="1">
    <location>
        <begin position="470"/>
        <end position="501"/>
    </location>
</feature>
<protein>
    <submittedName>
        <fullName evidence="4">Peptidoglycan/LPS O-acetylase OafA/YrhL</fullName>
    </submittedName>
</protein>
<organism evidence="4 5">
    <name type="scientific">Catenuloplanes indicus</name>
    <dbReference type="NCBI Taxonomy" id="137267"/>
    <lineage>
        <taxon>Bacteria</taxon>
        <taxon>Bacillati</taxon>
        <taxon>Actinomycetota</taxon>
        <taxon>Actinomycetes</taxon>
        <taxon>Micromonosporales</taxon>
        <taxon>Micromonosporaceae</taxon>
        <taxon>Catenuloplanes</taxon>
    </lineage>
</organism>
<feature type="domain" description="Acyltransferase 3" evidence="3">
    <location>
        <begin position="12"/>
        <end position="336"/>
    </location>
</feature>
<evidence type="ECO:0000259" key="3">
    <source>
        <dbReference type="Pfam" id="PF01757"/>
    </source>
</evidence>
<feature type="transmembrane region" description="Helical" evidence="2">
    <location>
        <begin position="282"/>
        <end position="299"/>
    </location>
</feature>
<dbReference type="PANTHER" id="PTHR23028:SF53">
    <property type="entry name" value="ACYL_TRANSF_3 DOMAIN-CONTAINING PROTEIN"/>
    <property type="match status" value="1"/>
</dbReference>
<keyword evidence="2" id="KW-0812">Transmembrane</keyword>
<sequence>MTEQSAERDRLYELDGLRIFAAVAVMFYHYAWANAAGPEPHTGTGYPELGGLFQYGYLGVDLFFTISGFVILLSAMGRRPAEFVISRVVRLYPAYWVALTITAIVLATIGADQFPISVVQYAANLTMFNSLVNIPNVDVVYWTLWAEMRFYVMILIFTMIGITKNRVLVFLWGWTAISLLLAANVLPGPVQTVATLIFQPEWSQYFIAGMALSLLYRFGRTWQPFALLAVSAVIAVVRSIDFKNAVGERYQAEFHTAVVVTVVLLVFVVMTLVALRVTRGVGRPWFAVAGSLTYPLYLIHDRVGVVLWNRLDDYVNRWVLLLIVPLLMCSVAWLIHRYVERPGAKAMKRGLTKLAARFGLVTPRGGRSGKPDEEPAISGAAKPDTARGVVHVPQPTPPGRPAAPEPQAPPGGTAFPQPGVGTARRQAAGATPPADGAAYQPATGGRAYPGPSGSAAYPEPFGGTARPQPTGGGTHQAPAGGGSYQPPAGGGSYQPPAGGGSNQPPAGGAAYQGSDGAAYRPAAGDAQHQPVDGYRPRPGADQQDPYQQPGADPYRQPGYGRPYQPPADETPGERRWQ</sequence>
<feature type="region of interest" description="Disordered" evidence="1">
    <location>
        <begin position="362"/>
        <end position="577"/>
    </location>
</feature>
<dbReference type="RefSeq" id="WP_307248059.1">
    <property type="nucleotide sequence ID" value="NZ_JAUSUZ010000001.1"/>
</dbReference>
<reference evidence="4 5" key="1">
    <citation type="submission" date="2023-07" db="EMBL/GenBank/DDBJ databases">
        <title>Sequencing the genomes of 1000 actinobacteria strains.</title>
        <authorList>
            <person name="Klenk H.-P."/>
        </authorList>
    </citation>
    <scope>NUCLEOTIDE SEQUENCE [LARGE SCALE GENOMIC DNA]</scope>
    <source>
        <strain evidence="4 5">DSM 44709</strain>
    </source>
</reference>
<dbReference type="GO" id="GO:0016020">
    <property type="term" value="C:membrane"/>
    <property type="evidence" value="ECO:0007669"/>
    <property type="project" value="TreeGrafter"/>
</dbReference>
<dbReference type="Pfam" id="PF01757">
    <property type="entry name" value="Acyl_transf_3"/>
    <property type="match status" value="1"/>
</dbReference>
<proteinExistence type="predicted"/>
<gene>
    <name evidence="4" type="ORF">J2S42_008022</name>
</gene>
<name>A0AAE3W7E0_9ACTN</name>
<feature type="transmembrane region" description="Helical" evidence="2">
    <location>
        <begin position="94"/>
        <end position="119"/>
    </location>
</feature>
<dbReference type="GO" id="GO:0016747">
    <property type="term" value="F:acyltransferase activity, transferring groups other than amino-acyl groups"/>
    <property type="evidence" value="ECO:0007669"/>
    <property type="project" value="InterPro"/>
</dbReference>
<dbReference type="EMBL" id="JAUSUZ010000001">
    <property type="protein sequence ID" value="MDQ0371353.1"/>
    <property type="molecule type" value="Genomic_DNA"/>
</dbReference>
<feature type="compositionally biased region" description="Low complexity" evidence="1">
    <location>
        <begin position="427"/>
        <end position="438"/>
    </location>
</feature>
<dbReference type="Proteomes" id="UP001240236">
    <property type="component" value="Unassembled WGS sequence"/>
</dbReference>
<comment type="caution">
    <text evidence="4">The sequence shown here is derived from an EMBL/GenBank/DDBJ whole genome shotgun (WGS) entry which is preliminary data.</text>
</comment>
<feature type="transmembrane region" description="Helical" evidence="2">
    <location>
        <begin position="52"/>
        <end position="73"/>
    </location>
</feature>
<dbReference type="GO" id="GO:0009103">
    <property type="term" value="P:lipopolysaccharide biosynthetic process"/>
    <property type="evidence" value="ECO:0007669"/>
    <property type="project" value="TreeGrafter"/>
</dbReference>
<feature type="transmembrane region" description="Helical" evidence="2">
    <location>
        <begin position="12"/>
        <end position="32"/>
    </location>
</feature>
<feature type="transmembrane region" description="Helical" evidence="2">
    <location>
        <begin position="319"/>
        <end position="339"/>
    </location>
</feature>
<evidence type="ECO:0000313" key="5">
    <source>
        <dbReference type="Proteomes" id="UP001240236"/>
    </source>
</evidence>
<evidence type="ECO:0000256" key="1">
    <source>
        <dbReference type="SAM" id="MobiDB-lite"/>
    </source>
</evidence>